<dbReference type="Proteomes" id="UP001055804">
    <property type="component" value="Unassembled WGS sequence"/>
</dbReference>
<feature type="domain" description="4Fe-4S ferredoxin-type" evidence="6">
    <location>
        <begin position="305"/>
        <end position="334"/>
    </location>
</feature>
<dbReference type="SUPFAM" id="SSF54862">
    <property type="entry name" value="4Fe-4S ferredoxins"/>
    <property type="match status" value="1"/>
</dbReference>
<dbReference type="Gene3D" id="3.30.70.20">
    <property type="match status" value="2"/>
</dbReference>
<keyword evidence="3" id="KW-0408">Iron</keyword>
<evidence type="ECO:0000256" key="3">
    <source>
        <dbReference type="ARBA" id="ARBA00023004"/>
    </source>
</evidence>
<feature type="compositionally biased region" description="Basic and acidic residues" evidence="5">
    <location>
        <begin position="659"/>
        <end position="673"/>
    </location>
</feature>
<dbReference type="PANTHER" id="PTHR43687">
    <property type="entry name" value="ADENYLYLSULFATE REDUCTASE, BETA SUBUNIT"/>
    <property type="match status" value="1"/>
</dbReference>
<dbReference type="GO" id="GO:0046872">
    <property type="term" value="F:metal ion binding"/>
    <property type="evidence" value="ECO:0007669"/>
    <property type="project" value="UniProtKB-KW"/>
</dbReference>
<dbReference type="PROSITE" id="PS51379">
    <property type="entry name" value="4FE4S_FER_2"/>
    <property type="match status" value="3"/>
</dbReference>
<dbReference type="InterPro" id="IPR050572">
    <property type="entry name" value="Fe-S_Ferredoxin"/>
</dbReference>
<evidence type="ECO:0000256" key="4">
    <source>
        <dbReference type="ARBA" id="ARBA00023014"/>
    </source>
</evidence>
<dbReference type="InterPro" id="IPR017900">
    <property type="entry name" value="4Fe4S_Fe_S_CS"/>
</dbReference>
<protein>
    <submittedName>
        <fullName evidence="7">4Fe-4S binding protein</fullName>
    </submittedName>
</protein>
<keyword evidence="8" id="KW-1185">Reference proteome</keyword>
<reference evidence="7" key="1">
    <citation type="submission" date="2022-06" db="EMBL/GenBank/DDBJ databases">
        <title>Isolation and Genomics of Futiania mangrovii gen. nov., sp. nov., a Rare and Metabolically-versatile member in the Class Alphaproteobacteria.</title>
        <authorList>
            <person name="Liu L."/>
            <person name="Huang W.-C."/>
            <person name="Pan J."/>
            <person name="Li J."/>
            <person name="Huang Y."/>
            <person name="Du H."/>
            <person name="Liu Y."/>
            <person name="Li M."/>
        </authorList>
    </citation>
    <scope>NUCLEOTIDE SEQUENCE</scope>
    <source>
        <strain evidence="7">FT118</strain>
    </source>
</reference>
<feature type="region of interest" description="Disordered" evidence="5">
    <location>
        <begin position="653"/>
        <end position="680"/>
    </location>
</feature>
<sequence length="680" mass="71622">MKRGNDTILVCNCERTMQIDGEMLARTLGAEGTGIHRQLCRTELDVFEQAAAAGGRVCVACTQEAPLFAEVAEELETSAELAFFNIREAAGWGEDAANSGPKIAALIAMAQAAAGAEPAGTITLESEGQILVHGAGQAALDAAERLSASMAVSLILTEAEGLVPPVRSRVAIFRGKVTGVRGHLGAFTADVRNLAPMRVSSREALAFDVGPAQTTLDFDVVLDMTGGAPLVSGHERRDGYLRADPRDPGAVARALFDASALTGSFEKPLYVRYQGDICAHSRSGKTGCTRCLDVCPAAAIAPAGDTVAIDPAICGGCGACNSVCPTGAATYAVPRPSDLIDQVRILLDTYAKAGGKTPHLLFHDGRHGAEMVAMIARFGRGLPAHVLPVEVNEVTQIGLDVLVSALSYGAAGITLLPDPKHADETAGLSLQAEIAEAVRGAMGLDAPVHMLIETDPEAVEAALWSATGKGVATPAKHLPRGDRRGLQRLALRHLRTHAPETPDMVALPEGAPFGTIEVDVEGCTLCLSCVGACPTAAITDNPDRPQLRFTEELCIQCGLCEATCPEKVISLTPRLSFLAEAAEPRILKEEEPFACVRCGKDFGVKSSVERIVSLLAGKHPMFQDEARIRIMQMCDDCRVIAQMETAVDPYAAGARPRVRTTEDDLRERDEAAKKGGGGET</sequence>
<keyword evidence="1" id="KW-0004">4Fe-4S</keyword>
<feature type="domain" description="4Fe-4S ferredoxin-type" evidence="6">
    <location>
        <begin position="545"/>
        <end position="574"/>
    </location>
</feature>
<dbReference type="GO" id="GO:0051539">
    <property type="term" value="F:4 iron, 4 sulfur cluster binding"/>
    <property type="evidence" value="ECO:0007669"/>
    <property type="project" value="UniProtKB-KW"/>
</dbReference>
<dbReference type="Pfam" id="PF12838">
    <property type="entry name" value="Fer4_7"/>
    <property type="match status" value="1"/>
</dbReference>
<dbReference type="PANTHER" id="PTHR43687:SF4">
    <property type="entry name" value="BLR5484 PROTEIN"/>
    <property type="match status" value="1"/>
</dbReference>
<gene>
    <name evidence="7" type="ORF">NJQ99_03205</name>
</gene>
<keyword evidence="4" id="KW-0411">Iron-sulfur</keyword>
<dbReference type="Pfam" id="PF13187">
    <property type="entry name" value="Fer4_9"/>
    <property type="match status" value="1"/>
</dbReference>
<evidence type="ECO:0000313" key="8">
    <source>
        <dbReference type="Proteomes" id="UP001055804"/>
    </source>
</evidence>
<keyword evidence="2" id="KW-0479">Metal-binding</keyword>
<dbReference type="AlphaFoldDB" id="A0A9J6PAH2"/>
<accession>A0A9J6PAH2</accession>
<evidence type="ECO:0000259" key="6">
    <source>
        <dbReference type="PROSITE" id="PS51379"/>
    </source>
</evidence>
<evidence type="ECO:0000256" key="5">
    <source>
        <dbReference type="SAM" id="MobiDB-lite"/>
    </source>
</evidence>
<evidence type="ECO:0000313" key="7">
    <source>
        <dbReference type="EMBL" id="MCP1335409.1"/>
    </source>
</evidence>
<dbReference type="InterPro" id="IPR017896">
    <property type="entry name" value="4Fe4S_Fe-S-bd"/>
</dbReference>
<name>A0A9J6PAH2_9PROT</name>
<dbReference type="PROSITE" id="PS00198">
    <property type="entry name" value="4FE4S_FER_1"/>
    <property type="match status" value="2"/>
</dbReference>
<dbReference type="RefSeq" id="WP_269331354.1">
    <property type="nucleotide sequence ID" value="NZ_JAMZFT010000001.1"/>
</dbReference>
<feature type="domain" description="4Fe-4S ferredoxin-type" evidence="6">
    <location>
        <begin position="514"/>
        <end position="543"/>
    </location>
</feature>
<proteinExistence type="predicted"/>
<dbReference type="EMBL" id="JAMZFT010000001">
    <property type="protein sequence ID" value="MCP1335409.1"/>
    <property type="molecule type" value="Genomic_DNA"/>
</dbReference>
<evidence type="ECO:0000256" key="1">
    <source>
        <dbReference type="ARBA" id="ARBA00022485"/>
    </source>
</evidence>
<evidence type="ECO:0000256" key="2">
    <source>
        <dbReference type="ARBA" id="ARBA00022723"/>
    </source>
</evidence>
<comment type="caution">
    <text evidence="7">The sequence shown here is derived from an EMBL/GenBank/DDBJ whole genome shotgun (WGS) entry which is preliminary data.</text>
</comment>
<organism evidence="7 8">
    <name type="scientific">Futiania mangrovi</name>
    <dbReference type="NCBI Taxonomy" id="2959716"/>
    <lineage>
        <taxon>Bacteria</taxon>
        <taxon>Pseudomonadati</taxon>
        <taxon>Pseudomonadota</taxon>
        <taxon>Alphaproteobacteria</taxon>
        <taxon>Futianiales</taxon>
        <taxon>Futianiaceae</taxon>
        <taxon>Futiania</taxon>
    </lineage>
</organism>